<dbReference type="InterPro" id="IPR008979">
    <property type="entry name" value="Galactose-bd-like_sf"/>
</dbReference>
<dbReference type="SUPFAM" id="SSF49785">
    <property type="entry name" value="Galactose-binding domain-like"/>
    <property type="match status" value="1"/>
</dbReference>
<feature type="domain" description="Hedgehog/Intein (Hint)" evidence="1">
    <location>
        <begin position="150"/>
        <end position="295"/>
    </location>
</feature>
<proteinExistence type="predicted"/>
<dbReference type="Pfam" id="PF13403">
    <property type="entry name" value="Hint_2"/>
    <property type="match status" value="1"/>
</dbReference>
<protein>
    <submittedName>
        <fullName evidence="2">Hint domain-containing protein</fullName>
    </submittedName>
</protein>
<name>A0ABW3ILZ1_9RHOB</name>
<keyword evidence="3" id="KW-1185">Reference proteome</keyword>
<dbReference type="Gene3D" id="2.60.120.260">
    <property type="entry name" value="Galactose-binding domain-like"/>
    <property type="match status" value="1"/>
</dbReference>
<dbReference type="RefSeq" id="WP_386073417.1">
    <property type="nucleotide sequence ID" value="NZ_JBHTJT010000007.1"/>
</dbReference>
<evidence type="ECO:0000259" key="1">
    <source>
        <dbReference type="Pfam" id="PF13403"/>
    </source>
</evidence>
<dbReference type="SUPFAM" id="SSF51294">
    <property type="entry name" value="Hedgehog/intein (Hint) domain"/>
    <property type="match status" value="1"/>
</dbReference>
<dbReference type="InterPro" id="IPR028992">
    <property type="entry name" value="Hedgehog/Intein_dom"/>
</dbReference>
<dbReference type="InterPro" id="IPR036844">
    <property type="entry name" value="Hint_dom_sf"/>
</dbReference>
<dbReference type="EMBL" id="JBHTJT010000007">
    <property type="protein sequence ID" value="MFD0979136.1"/>
    <property type="molecule type" value="Genomic_DNA"/>
</dbReference>
<dbReference type="Proteomes" id="UP001597108">
    <property type="component" value="Unassembled WGS sequence"/>
</dbReference>
<evidence type="ECO:0000313" key="2">
    <source>
        <dbReference type="EMBL" id="MFD0979136.1"/>
    </source>
</evidence>
<accession>A0ABW3ILZ1</accession>
<reference evidence="3" key="1">
    <citation type="journal article" date="2019" name="Int. J. Syst. Evol. Microbiol.">
        <title>The Global Catalogue of Microorganisms (GCM) 10K type strain sequencing project: providing services to taxonomists for standard genome sequencing and annotation.</title>
        <authorList>
            <consortium name="The Broad Institute Genomics Platform"/>
            <consortium name="The Broad Institute Genome Sequencing Center for Infectious Disease"/>
            <person name="Wu L."/>
            <person name="Ma J."/>
        </authorList>
    </citation>
    <scope>NUCLEOTIDE SEQUENCE [LARGE SCALE GENOMIC DNA]</scope>
    <source>
        <strain evidence="3">CCUG 60524</strain>
    </source>
</reference>
<sequence>MPIELIVNGSFDDKASGWSGTDIEAQHTENTYQRNGSTDRVAEMNGSKDQTTVMQQTFSVSNPVTTDLVFDAALRASGPVEAGQDGFTVELLNADGSVIFSETILPTTTDFMTYSFEITFPVAGDYTLRLTEIGPNDSYGALVDDISIMVCLADGTRIETPSGDRLIEDLAPGDVVSTSKGPLPIRWIGSRRVTAEEMAQNPKLRPIRIRAGALGHGLPKADLRTSRQHRLLVSSKIAQRMFHAHGVLVSAIRLTALPGFEIEPEMKGVRYFHMLFDEHVVVTANGAPTEALLAGPVALKALSPAAREEILTLFPEMADAAWCPEPAATIPSRKRQIRLVERHAKNLRTALIARPPGGAGISSLA</sequence>
<evidence type="ECO:0000313" key="3">
    <source>
        <dbReference type="Proteomes" id="UP001597108"/>
    </source>
</evidence>
<gene>
    <name evidence="2" type="ORF">ACFQ2S_05665</name>
</gene>
<comment type="caution">
    <text evidence="2">The sequence shown here is derived from an EMBL/GenBank/DDBJ whole genome shotgun (WGS) entry which is preliminary data.</text>
</comment>
<organism evidence="2 3">
    <name type="scientific">Tropicimonas aquimaris</name>
    <dbReference type="NCBI Taxonomy" id="914152"/>
    <lineage>
        <taxon>Bacteria</taxon>
        <taxon>Pseudomonadati</taxon>
        <taxon>Pseudomonadota</taxon>
        <taxon>Alphaproteobacteria</taxon>
        <taxon>Rhodobacterales</taxon>
        <taxon>Roseobacteraceae</taxon>
        <taxon>Tropicimonas</taxon>
    </lineage>
</organism>